<evidence type="ECO:0000313" key="1">
    <source>
        <dbReference type="EMBL" id="ABC91305.1"/>
    </source>
</evidence>
<dbReference type="EMBL" id="CP000133">
    <property type="protein sequence ID" value="ABC91305.1"/>
    <property type="molecule type" value="Genomic_DNA"/>
</dbReference>
<sequence length="102" mass="11545">MLRHLTDYRTEFSSRHVRAFAALLDVPKLDEDLSPGLGIGTAIKCRELARLDLGDMIARIHRPAIVMENQRRVLVAGERIKQLTEADLLCLNFIVVDGVHLR</sequence>
<dbReference type="KEGG" id="ret:RHE_CH02530"/>
<dbReference type="AlphaFoldDB" id="Q2K781"/>
<gene>
    <name evidence="1" type="ordered locus">RHE_CH02530</name>
</gene>
<evidence type="ECO:0000313" key="2">
    <source>
        <dbReference type="Proteomes" id="UP000001936"/>
    </source>
</evidence>
<proteinExistence type="predicted"/>
<dbReference type="HOGENOM" id="CLU_2275173_0_0_5"/>
<dbReference type="Proteomes" id="UP000001936">
    <property type="component" value="Chromosome"/>
</dbReference>
<organism evidence="1 2">
    <name type="scientific">Rhizobium etli (strain ATCC 51251 / DSM 11541 / JCM 21823 / NBRC 15573 / CFN 42)</name>
    <dbReference type="NCBI Taxonomy" id="347834"/>
    <lineage>
        <taxon>Bacteria</taxon>
        <taxon>Pseudomonadati</taxon>
        <taxon>Pseudomonadota</taxon>
        <taxon>Alphaproteobacteria</taxon>
        <taxon>Hyphomicrobiales</taxon>
        <taxon>Rhizobiaceae</taxon>
        <taxon>Rhizobium/Agrobacterium group</taxon>
        <taxon>Rhizobium</taxon>
    </lineage>
</organism>
<name>Q2K781_RHIEC</name>
<keyword evidence="2" id="KW-1185">Reference proteome</keyword>
<accession>Q2K781</accession>
<protein>
    <submittedName>
        <fullName evidence="1">Uncharacterized protein</fullName>
    </submittedName>
</protein>
<reference evidence="1 2" key="1">
    <citation type="journal article" date="2006" name="Proc. Natl. Acad. Sci. U.S.A.">
        <title>The partitioned Rhizobium etli genome: genetic and metabolic redundancy in seven interacting replicons.</title>
        <authorList>
            <person name="Gonzalez V."/>
            <person name="Santamaria R.I."/>
            <person name="Bustos P."/>
            <person name="Hernandez-Gonzalez I."/>
            <person name="Medrano-Soto A."/>
            <person name="Moreno-Hagelsieb G."/>
            <person name="Janga S.C."/>
            <person name="Ramirez M.A."/>
            <person name="Jimenez-Jacinto V."/>
            <person name="Collado-Vides J."/>
            <person name="Davila G."/>
        </authorList>
    </citation>
    <scope>NUCLEOTIDE SEQUENCE [LARGE SCALE GENOMIC DNA]</scope>
    <source>
        <strain evidence="2">ATCC 51251 / DSM 11541 / JCM 21823 / NBRC 15573 / CFN 42</strain>
    </source>
</reference>